<evidence type="ECO:0000313" key="1">
    <source>
        <dbReference type="WBParaSite" id="MCU_006742-RA"/>
    </source>
</evidence>
<protein>
    <submittedName>
        <fullName evidence="1">Uncharacterized protein</fullName>
    </submittedName>
</protein>
<accession>A0A5K3FCG5</accession>
<organism evidence="1">
    <name type="scientific">Mesocestoides corti</name>
    <name type="common">Flatworm</name>
    <dbReference type="NCBI Taxonomy" id="53468"/>
    <lineage>
        <taxon>Eukaryota</taxon>
        <taxon>Metazoa</taxon>
        <taxon>Spiralia</taxon>
        <taxon>Lophotrochozoa</taxon>
        <taxon>Platyhelminthes</taxon>
        <taxon>Cestoda</taxon>
        <taxon>Eucestoda</taxon>
        <taxon>Cyclophyllidea</taxon>
        <taxon>Mesocestoididae</taxon>
        <taxon>Mesocestoides</taxon>
    </lineage>
</organism>
<dbReference type="WBParaSite" id="MCU_006742-RA">
    <property type="protein sequence ID" value="MCU_006742-RA"/>
    <property type="gene ID" value="MCU_006742"/>
</dbReference>
<proteinExistence type="predicted"/>
<reference evidence="1" key="1">
    <citation type="submission" date="2019-11" db="UniProtKB">
        <authorList>
            <consortium name="WormBaseParasite"/>
        </authorList>
    </citation>
    <scope>IDENTIFICATION</scope>
</reference>
<dbReference type="AlphaFoldDB" id="A0A5K3FCG5"/>
<sequence>MPLKVSVDQFVCALIRRHTASASGEKLSLASGSVSSTVDDCSNVSAATNVGYLSPSRKRTGTTEQALLTNHEPEPRVRRLPSQSHTLATPLNIYCTSVVSFSGWLLTILVCHWNTETQDWLRPGGPTCLRPNPTPHCLPIRSEAVLSFWLRPPHCC</sequence>
<name>A0A5K3FCG5_MESCO</name>